<dbReference type="GO" id="GO:0016020">
    <property type="term" value="C:membrane"/>
    <property type="evidence" value="ECO:0007669"/>
    <property type="project" value="UniProtKB-SubCell"/>
</dbReference>
<dbReference type="Gene3D" id="3.10.450.230">
    <property type="entry name" value="VirB8 protein"/>
    <property type="match status" value="1"/>
</dbReference>
<dbReference type="AlphaFoldDB" id="A0A0J9CX99"/>
<dbReference type="EMBL" id="CP020925">
    <property type="protein sequence ID" value="ATP17544.1"/>
    <property type="molecule type" value="Genomic_DNA"/>
</dbReference>
<accession>A0A0J9CX99</accession>
<dbReference type="InterPro" id="IPR035658">
    <property type="entry name" value="TrbF"/>
</dbReference>
<dbReference type="Pfam" id="PF04335">
    <property type="entry name" value="VirB8"/>
    <property type="match status" value="1"/>
</dbReference>
<dbReference type="RefSeq" id="WP_048939119.1">
    <property type="nucleotide sequence ID" value="NZ_CP020925.1"/>
</dbReference>
<feature type="domain" description="Bacterial virulence protein VirB8" evidence="6">
    <location>
        <begin position="22"/>
        <end position="225"/>
    </location>
</feature>
<dbReference type="Proteomes" id="UP000037029">
    <property type="component" value="Chromosome"/>
</dbReference>
<proteinExistence type="predicted"/>
<dbReference type="NCBIfam" id="NF010446">
    <property type="entry name" value="PRK13872.1"/>
    <property type="match status" value="1"/>
</dbReference>
<evidence type="ECO:0000256" key="4">
    <source>
        <dbReference type="ARBA" id="ARBA00023136"/>
    </source>
</evidence>
<dbReference type="CDD" id="cd16425">
    <property type="entry name" value="TrbF"/>
    <property type="match status" value="1"/>
</dbReference>
<reference evidence="7 8" key="1">
    <citation type="submission" date="2017-04" db="EMBL/GenBank/DDBJ databases">
        <title>Characterization, genome and methylation analysis of a phthalic acid esters degrading strain Sphingobium yanoikuyae SHJ.</title>
        <authorList>
            <person name="Feng L."/>
        </authorList>
    </citation>
    <scope>NUCLEOTIDE SEQUENCE [LARGE SCALE GENOMIC DNA]</scope>
    <source>
        <strain evidence="7 8">SHJ</strain>
    </source>
</reference>
<evidence type="ECO:0000256" key="5">
    <source>
        <dbReference type="SAM" id="MobiDB-lite"/>
    </source>
</evidence>
<feature type="compositionally biased region" description="Low complexity" evidence="5">
    <location>
        <begin position="228"/>
        <end position="245"/>
    </location>
</feature>
<feature type="region of interest" description="Disordered" evidence="5">
    <location>
        <begin position="227"/>
        <end position="273"/>
    </location>
</feature>
<evidence type="ECO:0000256" key="1">
    <source>
        <dbReference type="ARBA" id="ARBA00004167"/>
    </source>
</evidence>
<evidence type="ECO:0000313" key="7">
    <source>
        <dbReference type="EMBL" id="ATP17544.1"/>
    </source>
</evidence>
<keyword evidence="3" id="KW-1133">Transmembrane helix</keyword>
<evidence type="ECO:0000256" key="2">
    <source>
        <dbReference type="ARBA" id="ARBA00022692"/>
    </source>
</evidence>
<evidence type="ECO:0000256" key="3">
    <source>
        <dbReference type="ARBA" id="ARBA00022989"/>
    </source>
</evidence>
<name>A0A0J9CX99_SPHYA</name>
<keyword evidence="4" id="KW-0472">Membrane</keyword>
<dbReference type="InterPro" id="IPR032710">
    <property type="entry name" value="NTF2-like_dom_sf"/>
</dbReference>
<gene>
    <name evidence="7" type="ORF">BV87_03495</name>
</gene>
<organism evidence="7 8">
    <name type="scientific">Sphingobium yanoikuyae</name>
    <name type="common">Sphingomonas yanoikuyae</name>
    <dbReference type="NCBI Taxonomy" id="13690"/>
    <lineage>
        <taxon>Bacteria</taxon>
        <taxon>Pseudomonadati</taxon>
        <taxon>Pseudomonadota</taxon>
        <taxon>Alphaproteobacteria</taxon>
        <taxon>Sphingomonadales</taxon>
        <taxon>Sphingomonadaceae</taxon>
        <taxon>Sphingobium</taxon>
    </lineage>
</organism>
<comment type="subcellular location">
    <subcellularLocation>
        <location evidence="1">Membrane</location>
        <topology evidence="1">Single-pass membrane protein</topology>
    </subcellularLocation>
</comment>
<dbReference type="InterPro" id="IPR007430">
    <property type="entry name" value="VirB8"/>
</dbReference>
<evidence type="ECO:0000313" key="8">
    <source>
        <dbReference type="Proteomes" id="UP000037029"/>
    </source>
</evidence>
<dbReference type="SUPFAM" id="SSF54427">
    <property type="entry name" value="NTF2-like"/>
    <property type="match status" value="1"/>
</dbReference>
<keyword evidence="2" id="KW-0812">Transmembrane</keyword>
<sequence length="273" mass="30016">MFFKRSAQRYGRTPPAETPYQRAGQLWDERIGSARVQARNWRLMAFGCLALTGGTSAGLVWQSLQSRVTPYVVEVDRLGEARAVQAADAEYRPTDAQVAWHLSHFITNVRSVSLDPVLMRRDWLEAYDFATKRGAQFLGEYARSASPFANVGTLTVSVQVTSVVRASDKSFQVKWTETVFERGLQAGSSRWTAILTTVTRPPASADVLRKNPLGIYVDAIDWSRELDTTPASSPTARPAPQPATTLPMGSPLDPDLGAQTAIPASPNHQEKNP</sequence>
<evidence type="ECO:0000259" key="6">
    <source>
        <dbReference type="Pfam" id="PF04335"/>
    </source>
</evidence>
<protein>
    <submittedName>
        <fullName evidence="7">Conjugal transfer protein TrbF</fullName>
    </submittedName>
</protein>